<feature type="region of interest" description="Disordered" evidence="1">
    <location>
        <begin position="169"/>
        <end position="188"/>
    </location>
</feature>
<organism evidence="4">
    <name type="scientific">Palpitomonas bilix</name>
    <dbReference type="NCBI Taxonomy" id="652834"/>
    <lineage>
        <taxon>Eukaryota</taxon>
        <taxon>Eukaryota incertae sedis</taxon>
    </lineage>
</organism>
<sequence>MRVAICSTLLVLCLAFASVHSKEQPRRGLRDEEVDKLPDRSDPVVKRRLQCNACQVSCSELFDSLSSLKKRRGGKPKTYELIDAMESTCSSITNYGLQLRRGVPTEIFSKNVTISRATGGYITRYLMLECGEIIEENEDVVVAEVMKKSFSERSLMSAVCIRERKECKVVGPESGQDDRLPKDFSKRD</sequence>
<reference evidence="4" key="1">
    <citation type="submission" date="2021-01" db="EMBL/GenBank/DDBJ databases">
        <authorList>
            <person name="Corre E."/>
            <person name="Pelletier E."/>
            <person name="Niang G."/>
            <person name="Scheremetjew M."/>
            <person name="Finn R."/>
            <person name="Kale V."/>
            <person name="Holt S."/>
            <person name="Cochrane G."/>
            <person name="Meng A."/>
            <person name="Brown T."/>
            <person name="Cohen L."/>
        </authorList>
    </citation>
    <scope>NUCLEOTIDE SEQUENCE</scope>
    <source>
        <strain evidence="4">NIES-2562</strain>
    </source>
</reference>
<proteinExistence type="predicted"/>
<feature type="compositionally biased region" description="Basic and acidic residues" evidence="1">
    <location>
        <begin position="176"/>
        <end position="188"/>
    </location>
</feature>
<dbReference type="EMBL" id="HBIB01020129">
    <property type="protein sequence ID" value="CAE0250826.1"/>
    <property type="molecule type" value="Transcribed_RNA"/>
</dbReference>
<evidence type="ECO:0000256" key="2">
    <source>
        <dbReference type="SAM" id="SignalP"/>
    </source>
</evidence>
<name>A0A7S3D9M2_9EUKA</name>
<dbReference type="EMBL" id="HBIB01020130">
    <property type="protein sequence ID" value="CAE0250827.1"/>
    <property type="molecule type" value="Transcribed_RNA"/>
</dbReference>
<evidence type="ECO:0000313" key="3">
    <source>
        <dbReference type="EMBL" id="CAE0250826.1"/>
    </source>
</evidence>
<gene>
    <name evidence="3" type="ORF">PBIL07802_LOCUS13031</name>
    <name evidence="4" type="ORF">PBIL07802_LOCUS13032</name>
</gene>
<feature type="chain" id="PRO_5035680885" evidence="2">
    <location>
        <begin position="22"/>
        <end position="188"/>
    </location>
</feature>
<accession>A0A7S3D9M2</accession>
<feature type="signal peptide" evidence="2">
    <location>
        <begin position="1"/>
        <end position="21"/>
    </location>
</feature>
<evidence type="ECO:0000256" key="1">
    <source>
        <dbReference type="SAM" id="MobiDB-lite"/>
    </source>
</evidence>
<protein>
    <submittedName>
        <fullName evidence="4">Uncharacterized protein</fullName>
    </submittedName>
</protein>
<keyword evidence="2" id="KW-0732">Signal</keyword>
<evidence type="ECO:0000313" key="4">
    <source>
        <dbReference type="EMBL" id="CAE0250827.1"/>
    </source>
</evidence>
<dbReference type="AlphaFoldDB" id="A0A7S3D9M2"/>